<evidence type="ECO:0000256" key="13">
    <source>
        <dbReference type="SAM" id="Phobius"/>
    </source>
</evidence>
<dbReference type="GO" id="GO:0004497">
    <property type="term" value="F:monooxygenase activity"/>
    <property type="evidence" value="ECO:0007669"/>
    <property type="project" value="UniProtKB-KW"/>
</dbReference>
<evidence type="ECO:0000256" key="9">
    <source>
        <dbReference type="ARBA" id="ARBA00023004"/>
    </source>
</evidence>
<keyword evidence="10" id="KW-0503">Monooxygenase</keyword>
<dbReference type="InterPro" id="IPR005804">
    <property type="entry name" value="FA_desaturase_dom"/>
</dbReference>
<dbReference type="AlphaFoldDB" id="A0AA35XZN8"/>
<dbReference type="EMBL" id="OX458332">
    <property type="protein sequence ID" value="CAI8877640.1"/>
    <property type="molecule type" value="Genomic_DNA"/>
</dbReference>
<keyword evidence="8" id="KW-0560">Oxidoreductase</keyword>
<feature type="transmembrane region" description="Helical" evidence="13">
    <location>
        <begin position="81"/>
        <end position="100"/>
    </location>
</feature>
<dbReference type="InterPro" id="IPR033885">
    <property type="entry name" value="AlkB/XylM"/>
</dbReference>
<protein>
    <recommendedName>
        <fullName evidence="14">Fatty acid desaturase domain-containing protein</fullName>
    </recommendedName>
</protein>
<sequence length="431" mass="47789">MSILSKTRLGAIRPLPWWTGYSLSLVFPLTVLGFLASGPHRPLVALLWTLPMLLLLLAEYFGPAETRVVPEPVPASLFDALLYLLSVLQLLNLFALGRMVSQLGWSGMAEVGASLADLLVVRTIVSADFVSAGICPAHELIHRRSAGQRHLGRLLLATLGYDHFYLAHKLGHHARLGSADDPSTAFRGESFEAFYRRGLRQQWRIAWSARRGAVLAGMAFELGWLGVYTMLFGPLAMLVLLHQARGAIRTLESVNYFQHYGLTEDSGPGRVLAWRNDSAVSLFMFLALTRHADHHRRPGVSFWALRPAVEGPQMPYGYMVMALWVQRRNESFRTWAERQLDLGRGGGNRAFRRQTRQAVLFGRRFQAAGNEIVETAQAGCQRGKAQTETYGYPDAVGQYVERVSGPDAGEALQQLEQGSQGDEEGRPAPVP</sequence>
<evidence type="ECO:0000256" key="12">
    <source>
        <dbReference type="SAM" id="MobiDB-lite"/>
    </source>
</evidence>
<dbReference type="GO" id="GO:0005886">
    <property type="term" value="C:plasma membrane"/>
    <property type="evidence" value="ECO:0007669"/>
    <property type="project" value="UniProtKB-SubCell"/>
</dbReference>
<dbReference type="RefSeq" id="WP_154656722.1">
    <property type="nucleotide sequence ID" value="NZ_OX458332.1"/>
</dbReference>
<evidence type="ECO:0000256" key="7">
    <source>
        <dbReference type="ARBA" id="ARBA00022989"/>
    </source>
</evidence>
<organism evidence="15 16">
    <name type="scientific">Methylococcus capsulatus</name>
    <dbReference type="NCBI Taxonomy" id="414"/>
    <lineage>
        <taxon>Bacteria</taxon>
        <taxon>Pseudomonadati</taxon>
        <taxon>Pseudomonadota</taxon>
        <taxon>Gammaproteobacteria</taxon>
        <taxon>Methylococcales</taxon>
        <taxon>Methylococcaceae</taxon>
        <taxon>Methylococcus</taxon>
    </lineage>
</organism>
<evidence type="ECO:0000256" key="10">
    <source>
        <dbReference type="ARBA" id="ARBA00023033"/>
    </source>
</evidence>
<dbReference type="PANTHER" id="PTHR38674">
    <property type="entry name" value="ALKANE 1-MONOOXYGENASE 1"/>
    <property type="match status" value="1"/>
</dbReference>
<feature type="region of interest" description="Disordered" evidence="12">
    <location>
        <begin position="406"/>
        <end position="431"/>
    </location>
</feature>
<evidence type="ECO:0000313" key="16">
    <source>
        <dbReference type="Proteomes" id="UP001158598"/>
    </source>
</evidence>
<comment type="subcellular location">
    <subcellularLocation>
        <location evidence="1">Cell inner membrane</location>
        <topology evidence="1">Multi-pass membrane protein</topology>
    </subcellularLocation>
</comment>
<dbReference type="Pfam" id="PF00487">
    <property type="entry name" value="FA_desaturase"/>
    <property type="match status" value="1"/>
</dbReference>
<keyword evidence="6" id="KW-0479">Metal-binding</keyword>
<keyword evidence="3" id="KW-1003">Cell membrane</keyword>
<keyword evidence="11 13" id="KW-0472">Membrane</keyword>
<keyword evidence="9" id="KW-0408">Iron</keyword>
<dbReference type="GO" id="GO:0006629">
    <property type="term" value="P:lipid metabolic process"/>
    <property type="evidence" value="ECO:0007669"/>
    <property type="project" value="InterPro"/>
</dbReference>
<proteinExistence type="inferred from homology"/>
<dbReference type="PANTHER" id="PTHR38674:SF1">
    <property type="entry name" value="ALKANE 1-MONOOXYGENASE 1"/>
    <property type="match status" value="1"/>
</dbReference>
<evidence type="ECO:0000313" key="15">
    <source>
        <dbReference type="EMBL" id="CAI8877640.1"/>
    </source>
</evidence>
<reference evidence="15" key="1">
    <citation type="submission" date="2023-03" db="EMBL/GenBank/DDBJ databases">
        <authorList>
            <person name="Pearce D."/>
        </authorList>
    </citation>
    <scope>NUCLEOTIDE SEQUENCE</scope>
    <source>
        <strain evidence="15">Mc</strain>
    </source>
</reference>
<feature type="domain" description="Fatty acid desaturase" evidence="14">
    <location>
        <begin position="132"/>
        <end position="321"/>
    </location>
</feature>
<feature type="transmembrane region" description="Helical" evidence="13">
    <location>
        <begin position="213"/>
        <end position="241"/>
    </location>
</feature>
<gene>
    <name evidence="15" type="ORF">MCNOR_2999</name>
</gene>
<evidence type="ECO:0000256" key="8">
    <source>
        <dbReference type="ARBA" id="ARBA00023002"/>
    </source>
</evidence>
<evidence type="ECO:0000256" key="11">
    <source>
        <dbReference type="ARBA" id="ARBA00023136"/>
    </source>
</evidence>
<evidence type="ECO:0000259" key="14">
    <source>
        <dbReference type="Pfam" id="PF00487"/>
    </source>
</evidence>
<evidence type="ECO:0000256" key="2">
    <source>
        <dbReference type="ARBA" id="ARBA00010823"/>
    </source>
</evidence>
<name>A0AA35XZN8_METCP</name>
<dbReference type="CDD" id="cd03512">
    <property type="entry name" value="Alkane-hydroxylase"/>
    <property type="match status" value="1"/>
</dbReference>
<evidence type="ECO:0000256" key="5">
    <source>
        <dbReference type="ARBA" id="ARBA00022692"/>
    </source>
</evidence>
<evidence type="ECO:0000256" key="4">
    <source>
        <dbReference type="ARBA" id="ARBA00022519"/>
    </source>
</evidence>
<keyword evidence="5 13" id="KW-0812">Transmembrane</keyword>
<feature type="transmembrane region" description="Helical" evidence="13">
    <location>
        <begin position="15"/>
        <end position="36"/>
    </location>
</feature>
<evidence type="ECO:0000256" key="1">
    <source>
        <dbReference type="ARBA" id="ARBA00004429"/>
    </source>
</evidence>
<accession>A0AA35XZN8</accession>
<evidence type="ECO:0000256" key="3">
    <source>
        <dbReference type="ARBA" id="ARBA00022475"/>
    </source>
</evidence>
<feature type="transmembrane region" description="Helical" evidence="13">
    <location>
        <begin position="43"/>
        <end position="61"/>
    </location>
</feature>
<comment type="similarity">
    <text evidence="2">Belongs to the fatty acid desaturase type 1 family. AlkB subfamily.</text>
</comment>
<keyword evidence="7 13" id="KW-1133">Transmembrane helix</keyword>
<dbReference type="Proteomes" id="UP001158598">
    <property type="component" value="Chromosome"/>
</dbReference>
<evidence type="ECO:0000256" key="6">
    <source>
        <dbReference type="ARBA" id="ARBA00022723"/>
    </source>
</evidence>
<dbReference type="GO" id="GO:0046872">
    <property type="term" value="F:metal ion binding"/>
    <property type="evidence" value="ECO:0007669"/>
    <property type="project" value="UniProtKB-KW"/>
</dbReference>
<keyword evidence="4" id="KW-0997">Cell inner membrane</keyword>